<name>A0AAW1TES2_9CHLO</name>
<dbReference type="Proteomes" id="UP001485043">
    <property type="component" value="Unassembled WGS sequence"/>
</dbReference>
<evidence type="ECO:0008006" key="5">
    <source>
        <dbReference type="Google" id="ProtNLM"/>
    </source>
</evidence>
<accession>A0AAW1TES2</accession>
<feature type="coiled-coil region" evidence="1">
    <location>
        <begin position="392"/>
        <end position="419"/>
    </location>
</feature>
<protein>
    <recommendedName>
        <fullName evidence="5">Trichohyalin-plectin-homology domain-containing protein</fullName>
    </recommendedName>
</protein>
<reference evidence="3 4" key="1">
    <citation type="journal article" date="2024" name="Nat. Commun.">
        <title>Phylogenomics reveals the evolutionary origins of lichenization in chlorophyte algae.</title>
        <authorList>
            <person name="Puginier C."/>
            <person name="Libourel C."/>
            <person name="Otte J."/>
            <person name="Skaloud P."/>
            <person name="Haon M."/>
            <person name="Grisel S."/>
            <person name="Petersen M."/>
            <person name="Berrin J.G."/>
            <person name="Delaux P.M."/>
            <person name="Dal Grande F."/>
            <person name="Keller J."/>
        </authorList>
    </citation>
    <scope>NUCLEOTIDE SEQUENCE [LARGE SCALE GENOMIC DNA]</scope>
    <source>
        <strain evidence="3 4">SAG 2523</strain>
    </source>
</reference>
<evidence type="ECO:0000256" key="1">
    <source>
        <dbReference type="SAM" id="Coils"/>
    </source>
</evidence>
<feature type="compositionally biased region" description="Basic and acidic residues" evidence="2">
    <location>
        <begin position="229"/>
        <end position="240"/>
    </location>
</feature>
<feature type="region of interest" description="Disordered" evidence="2">
    <location>
        <begin position="1"/>
        <end position="20"/>
    </location>
</feature>
<evidence type="ECO:0000313" key="3">
    <source>
        <dbReference type="EMBL" id="KAK9868060.1"/>
    </source>
</evidence>
<feature type="region of interest" description="Disordered" evidence="2">
    <location>
        <begin position="222"/>
        <end position="249"/>
    </location>
</feature>
<organism evidence="3 4">
    <name type="scientific">Apatococcus fuscideae</name>
    <dbReference type="NCBI Taxonomy" id="2026836"/>
    <lineage>
        <taxon>Eukaryota</taxon>
        <taxon>Viridiplantae</taxon>
        <taxon>Chlorophyta</taxon>
        <taxon>core chlorophytes</taxon>
        <taxon>Trebouxiophyceae</taxon>
        <taxon>Chlorellales</taxon>
        <taxon>Chlorellaceae</taxon>
        <taxon>Apatococcus</taxon>
    </lineage>
</organism>
<evidence type="ECO:0000313" key="4">
    <source>
        <dbReference type="Proteomes" id="UP001485043"/>
    </source>
</evidence>
<dbReference type="AlphaFoldDB" id="A0AAW1TES2"/>
<comment type="caution">
    <text evidence="3">The sequence shown here is derived from an EMBL/GenBank/DDBJ whole genome shotgun (WGS) entry which is preliminary data.</text>
</comment>
<gene>
    <name evidence="3" type="ORF">WJX84_009631</name>
</gene>
<sequence>MAPKALNKSRLRQTLDHENRKAQLSERVHVAWGPAKLRSLVCDGDPMFQQHADLLSARANERVKRNKLPQRTKPLVQKTRAYRQISAEWDLPRPTSAAERGEHEYCYRLHSDWGLLDSLHAQLDHLDAHERHRRLRLLQATQRGWLDKQVAAKDLPLQEAQREKVLEAEEMERALAKFIECEKEKEEQRRCKGEKLKIDRECQVKESQMRRQQAKQAQLQEDLDQAAAEQRKDEAKEKQLQARRRQQRESMLLDVSNNQASIRAKKELIAKERQQDREQLIEYDSMLAARAAASEAALAAIRSRSAARCAAVGDWISKQEKERLEKEEAAVIKWQEQQEAKQAAYIAAAIARQQKTQAALEQAWAKQRQMKLDRKQSILQDEATYMAHLASCAAIRAKLQEAQAAAAHHKRRLLREAQELQDAYNRTRYLQESWMTPDERKINAFKLRQAAPLRAVVPASHKCFLPAALKKSAL</sequence>
<proteinExistence type="predicted"/>
<evidence type="ECO:0000256" key="2">
    <source>
        <dbReference type="SAM" id="MobiDB-lite"/>
    </source>
</evidence>
<keyword evidence="4" id="KW-1185">Reference proteome</keyword>
<dbReference type="EMBL" id="JALJOV010000048">
    <property type="protein sequence ID" value="KAK9868060.1"/>
    <property type="molecule type" value="Genomic_DNA"/>
</dbReference>
<keyword evidence="1" id="KW-0175">Coiled coil</keyword>